<dbReference type="EMBL" id="JAYGII010000014">
    <property type="protein sequence ID" value="MEA5445746.1"/>
    <property type="molecule type" value="Genomic_DNA"/>
</dbReference>
<evidence type="ECO:0000313" key="2">
    <source>
        <dbReference type="Proteomes" id="UP001302316"/>
    </source>
</evidence>
<accession>A0AAP6JFL9</accession>
<dbReference type="InterPro" id="IPR017143">
    <property type="entry name" value="UCP037225"/>
</dbReference>
<dbReference type="Proteomes" id="UP001302316">
    <property type="component" value="Unassembled WGS sequence"/>
</dbReference>
<dbReference type="RefSeq" id="WP_346051487.1">
    <property type="nucleotide sequence ID" value="NZ_JAYGII010000014.1"/>
</dbReference>
<sequence length="63" mass="6899">MSSKFATVSLQCPWCLEAVEIFIDADAEAGQWMEDCPVCCHPMNLEAQPDGSGGWQVTAERAH</sequence>
<proteinExistence type="predicted"/>
<comment type="caution">
    <text evidence="1">The sequence shown here is derived from an EMBL/GenBank/DDBJ whole genome shotgun (WGS) entry which is preliminary data.</text>
</comment>
<organism evidence="1 2">
    <name type="scientific">Natronospira elongata</name>
    <dbReference type="NCBI Taxonomy" id="3110268"/>
    <lineage>
        <taxon>Bacteria</taxon>
        <taxon>Pseudomonadati</taxon>
        <taxon>Pseudomonadota</taxon>
        <taxon>Gammaproteobacteria</taxon>
        <taxon>Natronospirales</taxon>
        <taxon>Natronospiraceae</taxon>
        <taxon>Natronospira</taxon>
    </lineage>
</organism>
<dbReference type="PIRSF" id="PIRSF037225">
    <property type="entry name" value="UCP037225"/>
    <property type="match status" value="1"/>
</dbReference>
<reference evidence="1 2" key="1">
    <citation type="submission" date="2023-12" db="EMBL/GenBank/DDBJ databases">
        <title>Whole-genome sequencing of halo(alkali)philic microorganisms from hypersaline lakes.</title>
        <authorList>
            <person name="Sorokin D.Y."/>
            <person name="Merkel A.Y."/>
            <person name="Messina E."/>
            <person name="Yakimov M."/>
        </authorList>
    </citation>
    <scope>NUCLEOTIDE SEQUENCE [LARGE SCALE GENOMIC DNA]</scope>
    <source>
        <strain evidence="1 2">AB-CW1</strain>
    </source>
</reference>
<dbReference type="InterPro" id="IPR025990">
    <property type="entry name" value="zinc_ribbon_bacterial"/>
</dbReference>
<protein>
    <submittedName>
        <fullName evidence="1">CPXCG motif-containing cysteine-rich protein</fullName>
    </submittedName>
</protein>
<dbReference type="Pfam" id="PF14255">
    <property type="entry name" value="Zn_ribbon_21"/>
    <property type="match status" value="1"/>
</dbReference>
<gene>
    <name evidence="1" type="ORF">VCB98_07935</name>
</gene>
<name>A0AAP6JFL9_9GAMM</name>
<dbReference type="AlphaFoldDB" id="A0AAP6JFL9"/>
<evidence type="ECO:0000313" key="1">
    <source>
        <dbReference type="EMBL" id="MEA5445746.1"/>
    </source>
</evidence>
<keyword evidence="2" id="KW-1185">Reference proteome</keyword>